<proteinExistence type="predicted"/>
<evidence type="ECO:0000313" key="2">
    <source>
        <dbReference type="Proteomes" id="UP001231649"/>
    </source>
</evidence>
<name>A0ACC2Q3R1_9NEOP</name>
<dbReference type="Proteomes" id="UP001231649">
    <property type="component" value="Chromosome 31"/>
</dbReference>
<keyword evidence="2" id="KW-1185">Reference proteome</keyword>
<evidence type="ECO:0000313" key="1">
    <source>
        <dbReference type="EMBL" id="KAJ8705672.1"/>
    </source>
</evidence>
<dbReference type="EMBL" id="CM056807">
    <property type="protein sequence ID" value="KAJ8705672.1"/>
    <property type="molecule type" value="Genomic_DNA"/>
</dbReference>
<organism evidence="1 2">
    <name type="scientific">Mythimna loreyi</name>
    <dbReference type="NCBI Taxonomy" id="667449"/>
    <lineage>
        <taxon>Eukaryota</taxon>
        <taxon>Metazoa</taxon>
        <taxon>Ecdysozoa</taxon>
        <taxon>Arthropoda</taxon>
        <taxon>Hexapoda</taxon>
        <taxon>Insecta</taxon>
        <taxon>Pterygota</taxon>
        <taxon>Neoptera</taxon>
        <taxon>Endopterygota</taxon>
        <taxon>Lepidoptera</taxon>
        <taxon>Glossata</taxon>
        <taxon>Ditrysia</taxon>
        <taxon>Noctuoidea</taxon>
        <taxon>Noctuidae</taxon>
        <taxon>Noctuinae</taxon>
        <taxon>Hadenini</taxon>
        <taxon>Mythimna</taxon>
    </lineage>
</organism>
<accession>A0ACC2Q3R1</accession>
<comment type="caution">
    <text evidence="1">The sequence shown here is derived from an EMBL/GenBank/DDBJ whole genome shotgun (WGS) entry which is preliminary data.</text>
</comment>
<protein>
    <submittedName>
        <fullName evidence="1">Uncharacterized protein</fullName>
    </submittedName>
</protein>
<sequence length="119" mass="13867">MQKCSDSLQSKPDEQQQERLHIDTLHDIDDDVVVLTTKPGMGKSTLFTHLFLQTKKVDQTMWIVRINFIEHCRQFFSSFIQQTVLVSYEILASVAELFLTSGTQKMYKHLELFIGDRKT</sequence>
<gene>
    <name evidence="1" type="ORF">PYW08_012718</name>
</gene>
<reference evidence="1" key="1">
    <citation type="submission" date="2023-03" db="EMBL/GenBank/DDBJ databases">
        <title>Chromosome-level genomes of two armyworms, Mythimna separata and Mythimna loreyi, provide insights into the biosynthesis and reception of sex pheromones.</title>
        <authorList>
            <person name="Zhao H."/>
        </authorList>
    </citation>
    <scope>NUCLEOTIDE SEQUENCE</scope>
    <source>
        <strain evidence="1">BeijingLab</strain>
    </source>
</reference>